<dbReference type="PANTHER" id="PTHR43280:SF2">
    <property type="entry name" value="HTH-TYPE TRANSCRIPTIONAL REGULATOR EXSA"/>
    <property type="match status" value="1"/>
</dbReference>
<evidence type="ECO:0000259" key="4">
    <source>
        <dbReference type="PROSITE" id="PS01124"/>
    </source>
</evidence>
<dbReference type="Pfam" id="PF12833">
    <property type="entry name" value="HTH_18"/>
    <property type="match status" value="1"/>
</dbReference>
<dbReference type="InterPro" id="IPR009057">
    <property type="entry name" value="Homeodomain-like_sf"/>
</dbReference>
<evidence type="ECO:0000313" key="5">
    <source>
        <dbReference type="EMBL" id="MFB9089425.1"/>
    </source>
</evidence>
<dbReference type="SMART" id="SM00342">
    <property type="entry name" value="HTH_ARAC"/>
    <property type="match status" value="1"/>
</dbReference>
<feature type="domain" description="HTH araC/xylS-type" evidence="4">
    <location>
        <begin position="157"/>
        <end position="257"/>
    </location>
</feature>
<dbReference type="PROSITE" id="PS01124">
    <property type="entry name" value="HTH_ARAC_FAMILY_2"/>
    <property type="match status" value="1"/>
</dbReference>
<comment type="caution">
    <text evidence="5">The sequence shown here is derived from an EMBL/GenBank/DDBJ whole genome shotgun (WGS) entry which is preliminary data.</text>
</comment>
<sequence length="271" mass="31620">MLKTIIPTSLILKKHIECFYFYSGESSSKLRYLAFPHYNTGLSFFKGAFIQRQKYQVEIVESTNSRVSIEILGKYTCPVLVDYTGQLQEIAIIFKPLGISRFFRENYQTIASDFSQELKSSTWSSFGDNIFSEDLDISKLETFLISQYVDTDELSKLDMSLNLVNNPTKETAISEIALKLGYNTKTFQRHFNKHMGCSPIEYRRICRFRNSIDAKLGEKEIKTLTEITYESGYFDQSYFIKEFKKLTHHNPKEFFKVANTIDGEYIIWEIL</sequence>
<accession>A0ABV5GE69</accession>
<evidence type="ECO:0000256" key="2">
    <source>
        <dbReference type="ARBA" id="ARBA00023125"/>
    </source>
</evidence>
<organism evidence="5 6">
    <name type="scientific">Flavobacterium paronense</name>
    <dbReference type="NCBI Taxonomy" id="1392775"/>
    <lineage>
        <taxon>Bacteria</taxon>
        <taxon>Pseudomonadati</taxon>
        <taxon>Bacteroidota</taxon>
        <taxon>Flavobacteriia</taxon>
        <taxon>Flavobacteriales</taxon>
        <taxon>Flavobacteriaceae</taxon>
        <taxon>Flavobacterium</taxon>
    </lineage>
</organism>
<dbReference type="InterPro" id="IPR046532">
    <property type="entry name" value="DUF6597"/>
</dbReference>
<reference evidence="5 6" key="1">
    <citation type="submission" date="2024-09" db="EMBL/GenBank/DDBJ databases">
        <authorList>
            <person name="Sun Q."/>
            <person name="Mori K."/>
        </authorList>
    </citation>
    <scope>NUCLEOTIDE SEQUENCE [LARGE SCALE GENOMIC DNA]</scope>
    <source>
        <strain evidence="5 6">CECT 8460</strain>
    </source>
</reference>
<proteinExistence type="predicted"/>
<dbReference type="Pfam" id="PF20240">
    <property type="entry name" value="DUF6597"/>
    <property type="match status" value="1"/>
</dbReference>
<gene>
    <name evidence="5" type="ORF">ACFFUU_07430</name>
</gene>
<evidence type="ECO:0000256" key="1">
    <source>
        <dbReference type="ARBA" id="ARBA00023015"/>
    </source>
</evidence>
<keyword evidence="3" id="KW-0804">Transcription</keyword>
<dbReference type="InterPro" id="IPR018060">
    <property type="entry name" value="HTH_AraC"/>
</dbReference>
<keyword evidence="1" id="KW-0805">Transcription regulation</keyword>
<dbReference type="SUPFAM" id="SSF46689">
    <property type="entry name" value="Homeodomain-like"/>
    <property type="match status" value="2"/>
</dbReference>
<keyword evidence="2" id="KW-0238">DNA-binding</keyword>
<evidence type="ECO:0000256" key="3">
    <source>
        <dbReference type="ARBA" id="ARBA00023163"/>
    </source>
</evidence>
<dbReference type="Proteomes" id="UP001589576">
    <property type="component" value="Unassembled WGS sequence"/>
</dbReference>
<protein>
    <submittedName>
        <fullName evidence="5">Helix-turn-helix domain-containing protein</fullName>
    </submittedName>
</protein>
<dbReference type="PANTHER" id="PTHR43280">
    <property type="entry name" value="ARAC-FAMILY TRANSCRIPTIONAL REGULATOR"/>
    <property type="match status" value="1"/>
</dbReference>
<dbReference type="Gene3D" id="1.10.10.60">
    <property type="entry name" value="Homeodomain-like"/>
    <property type="match status" value="2"/>
</dbReference>
<dbReference type="EMBL" id="JBHMFB010000016">
    <property type="protein sequence ID" value="MFB9089425.1"/>
    <property type="molecule type" value="Genomic_DNA"/>
</dbReference>
<dbReference type="RefSeq" id="WP_290286417.1">
    <property type="nucleotide sequence ID" value="NZ_JAUFQN010000019.1"/>
</dbReference>
<evidence type="ECO:0000313" key="6">
    <source>
        <dbReference type="Proteomes" id="UP001589576"/>
    </source>
</evidence>
<name>A0ABV5GE69_9FLAO</name>
<keyword evidence="6" id="KW-1185">Reference proteome</keyword>